<comment type="caution">
    <text evidence="16">The sequence shown here is derived from an EMBL/GenBank/DDBJ whole genome shotgun (WGS) entry which is preliminary data.</text>
</comment>
<keyword evidence="8" id="KW-0418">Kinase</keyword>
<keyword evidence="6" id="KW-0677">Repeat</keyword>
<evidence type="ECO:0000256" key="7">
    <source>
        <dbReference type="ARBA" id="ARBA00022741"/>
    </source>
</evidence>
<organism evidence="16 17">
    <name type="scientific">Stephania cephalantha</name>
    <dbReference type="NCBI Taxonomy" id="152367"/>
    <lineage>
        <taxon>Eukaryota</taxon>
        <taxon>Viridiplantae</taxon>
        <taxon>Streptophyta</taxon>
        <taxon>Embryophyta</taxon>
        <taxon>Tracheophyta</taxon>
        <taxon>Spermatophyta</taxon>
        <taxon>Magnoliopsida</taxon>
        <taxon>Ranunculales</taxon>
        <taxon>Menispermaceae</taxon>
        <taxon>Menispermoideae</taxon>
        <taxon>Cissampelideae</taxon>
        <taxon>Stephania</taxon>
    </lineage>
</organism>
<evidence type="ECO:0000256" key="2">
    <source>
        <dbReference type="ARBA" id="ARBA00022527"/>
    </source>
</evidence>
<dbReference type="SMART" id="SM00220">
    <property type="entry name" value="S_TKc"/>
    <property type="match status" value="1"/>
</dbReference>
<dbReference type="InterPro" id="IPR011009">
    <property type="entry name" value="Kinase-like_dom_sf"/>
</dbReference>
<keyword evidence="10 14" id="KW-1133">Transmembrane helix</keyword>
<keyword evidence="17" id="KW-1185">Reference proteome</keyword>
<evidence type="ECO:0000256" key="8">
    <source>
        <dbReference type="ARBA" id="ARBA00022777"/>
    </source>
</evidence>
<evidence type="ECO:0000256" key="3">
    <source>
        <dbReference type="ARBA" id="ARBA00022679"/>
    </source>
</evidence>
<dbReference type="PANTHER" id="PTHR27002:SF1050">
    <property type="entry name" value="CYSTEINE-RICH RECEPTOR-LIKE PROTEIN KINASE 5"/>
    <property type="match status" value="1"/>
</dbReference>
<evidence type="ECO:0000256" key="12">
    <source>
        <dbReference type="ARBA" id="ARBA00023180"/>
    </source>
</evidence>
<evidence type="ECO:0000256" key="1">
    <source>
        <dbReference type="ARBA" id="ARBA00004167"/>
    </source>
</evidence>
<keyword evidence="5" id="KW-0732">Signal</keyword>
<dbReference type="Proteomes" id="UP001419268">
    <property type="component" value="Unassembled WGS sequence"/>
</dbReference>
<dbReference type="InterPro" id="IPR000719">
    <property type="entry name" value="Prot_kinase_dom"/>
</dbReference>
<keyword evidence="4 14" id="KW-0812">Transmembrane</keyword>
<dbReference type="GO" id="GO:0004674">
    <property type="term" value="F:protein serine/threonine kinase activity"/>
    <property type="evidence" value="ECO:0007669"/>
    <property type="project" value="UniProtKB-KW"/>
</dbReference>
<dbReference type="GO" id="GO:0005886">
    <property type="term" value="C:plasma membrane"/>
    <property type="evidence" value="ECO:0007669"/>
    <property type="project" value="TreeGrafter"/>
</dbReference>
<keyword evidence="9" id="KW-0067">ATP-binding</keyword>
<keyword evidence="7" id="KW-0547">Nucleotide-binding</keyword>
<dbReference type="EMBL" id="JBBNAG010000012">
    <property type="protein sequence ID" value="KAK9089616.1"/>
    <property type="molecule type" value="Genomic_DNA"/>
</dbReference>
<evidence type="ECO:0000256" key="10">
    <source>
        <dbReference type="ARBA" id="ARBA00022989"/>
    </source>
</evidence>
<dbReference type="FunFam" id="1.10.510.10:FF:000129">
    <property type="entry name" value="cysteine-rich receptor-like protein kinase 10"/>
    <property type="match status" value="1"/>
</dbReference>
<sequence length="422" mass="46729">MPPSPPPNISPVFPNGTSTPGGSNRKKSSKIILATVIPSAIALIAIVTAAICLFMRKKKKAVNSFDADDITTSESLHFEFSLVRAATDNFSEANKLGEGGFGPVYKGVLSNGQEIAVKRLSRNSSQGIEQFKNEVVVMAKLQHRNLVRLLGFSFEGEEKLLLYEYVQNLSLDHFIFDRRAEMTWEKRYKIIGGIARGLLYLHEESRHRIIHRDLKAGNVLLDADMNPKISDFGMARLVVMDETHINTNRVVGTYGYMAPEYAMHGQFSVKSDVYSFGVLILEIVTGQKVLTFEQSEHAEDLLSFAWRNWKQGTALELIDPALQGTCSANEVVRCIHIGLLCVQEDYADRPNMASVVLMLTSYSVSLTLPTKPAFLISSKMADPMFSTVPEDSVSSEPAQTMGSASPTPWSVNDVTMTEIEPR</sequence>
<dbReference type="PANTHER" id="PTHR27002">
    <property type="entry name" value="RECEPTOR-LIKE SERINE/THREONINE-PROTEIN KINASE SD1-8"/>
    <property type="match status" value="1"/>
</dbReference>
<feature type="region of interest" description="Disordered" evidence="13">
    <location>
        <begin position="1"/>
        <end position="25"/>
    </location>
</feature>
<keyword evidence="3" id="KW-0808">Transferase</keyword>
<dbReference type="GO" id="GO:0006950">
    <property type="term" value="P:response to stress"/>
    <property type="evidence" value="ECO:0007669"/>
    <property type="project" value="UniProtKB-ARBA"/>
</dbReference>
<dbReference type="Gene3D" id="1.10.510.10">
    <property type="entry name" value="Transferase(Phosphotransferase) domain 1"/>
    <property type="match status" value="1"/>
</dbReference>
<keyword evidence="2" id="KW-0723">Serine/threonine-protein kinase</keyword>
<dbReference type="Pfam" id="PF07714">
    <property type="entry name" value="PK_Tyr_Ser-Thr"/>
    <property type="match status" value="1"/>
</dbReference>
<evidence type="ECO:0000313" key="17">
    <source>
        <dbReference type="Proteomes" id="UP001419268"/>
    </source>
</evidence>
<evidence type="ECO:0000313" key="16">
    <source>
        <dbReference type="EMBL" id="KAK9089616.1"/>
    </source>
</evidence>
<reference evidence="16 17" key="1">
    <citation type="submission" date="2024-01" db="EMBL/GenBank/DDBJ databases">
        <title>Genome assemblies of Stephania.</title>
        <authorList>
            <person name="Yang L."/>
        </authorList>
    </citation>
    <scope>NUCLEOTIDE SEQUENCE [LARGE SCALE GENOMIC DNA]</scope>
    <source>
        <strain evidence="16">JXDWG</strain>
        <tissue evidence="16">Leaf</tissue>
    </source>
</reference>
<keyword evidence="11 14" id="KW-0472">Membrane</keyword>
<feature type="domain" description="Protein kinase" evidence="15">
    <location>
        <begin position="90"/>
        <end position="374"/>
    </location>
</feature>
<dbReference type="PROSITE" id="PS00108">
    <property type="entry name" value="PROTEIN_KINASE_ST"/>
    <property type="match status" value="1"/>
</dbReference>
<name>A0AAP0EAF7_9MAGN</name>
<proteinExistence type="predicted"/>
<dbReference type="CDD" id="cd14066">
    <property type="entry name" value="STKc_IRAK"/>
    <property type="match status" value="1"/>
</dbReference>
<keyword evidence="12" id="KW-0325">Glycoprotein</keyword>
<dbReference type="InterPro" id="IPR008271">
    <property type="entry name" value="Ser/Thr_kinase_AS"/>
</dbReference>
<dbReference type="SUPFAM" id="SSF56112">
    <property type="entry name" value="Protein kinase-like (PK-like)"/>
    <property type="match status" value="1"/>
</dbReference>
<evidence type="ECO:0000256" key="11">
    <source>
        <dbReference type="ARBA" id="ARBA00023136"/>
    </source>
</evidence>
<feature type="region of interest" description="Disordered" evidence="13">
    <location>
        <begin position="387"/>
        <end position="411"/>
    </location>
</feature>
<feature type="transmembrane region" description="Helical" evidence="14">
    <location>
        <begin position="31"/>
        <end position="55"/>
    </location>
</feature>
<evidence type="ECO:0000256" key="13">
    <source>
        <dbReference type="SAM" id="MobiDB-lite"/>
    </source>
</evidence>
<gene>
    <name evidence="16" type="ORF">Scep_028698</name>
</gene>
<accession>A0AAP0EAF7</accession>
<dbReference type="InterPro" id="IPR001245">
    <property type="entry name" value="Ser-Thr/Tyr_kinase_cat_dom"/>
</dbReference>
<evidence type="ECO:0000256" key="14">
    <source>
        <dbReference type="SAM" id="Phobius"/>
    </source>
</evidence>
<evidence type="ECO:0000259" key="15">
    <source>
        <dbReference type="PROSITE" id="PS50011"/>
    </source>
</evidence>
<evidence type="ECO:0000256" key="9">
    <source>
        <dbReference type="ARBA" id="ARBA00022840"/>
    </source>
</evidence>
<dbReference type="PROSITE" id="PS50011">
    <property type="entry name" value="PROTEIN_KINASE_DOM"/>
    <property type="match status" value="1"/>
</dbReference>
<evidence type="ECO:0000256" key="6">
    <source>
        <dbReference type="ARBA" id="ARBA00022737"/>
    </source>
</evidence>
<evidence type="ECO:0000256" key="4">
    <source>
        <dbReference type="ARBA" id="ARBA00022692"/>
    </source>
</evidence>
<dbReference type="GO" id="GO:0005524">
    <property type="term" value="F:ATP binding"/>
    <property type="evidence" value="ECO:0007669"/>
    <property type="project" value="UniProtKB-KW"/>
</dbReference>
<evidence type="ECO:0000256" key="5">
    <source>
        <dbReference type="ARBA" id="ARBA00022729"/>
    </source>
</evidence>
<feature type="compositionally biased region" description="Polar residues" evidence="13">
    <location>
        <begin position="392"/>
        <end position="411"/>
    </location>
</feature>
<dbReference type="AlphaFoldDB" id="A0AAP0EAF7"/>
<protein>
    <recommendedName>
        <fullName evidence="15">Protein kinase domain-containing protein</fullName>
    </recommendedName>
</protein>
<dbReference type="FunFam" id="3.30.200.20:FF:000142">
    <property type="entry name" value="Cysteine-rich receptor-like protein kinase 10"/>
    <property type="match status" value="1"/>
</dbReference>
<dbReference type="Gene3D" id="3.30.200.20">
    <property type="entry name" value="Phosphorylase Kinase, domain 1"/>
    <property type="match status" value="1"/>
</dbReference>
<comment type="subcellular location">
    <subcellularLocation>
        <location evidence="1">Membrane</location>
        <topology evidence="1">Single-pass membrane protein</topology>
    </subcellularLocation>
</comment>